<dbReference type="KEGG" id="caby:Cabys_2462"/>
<feature type="domain" description="DUF6850" evidence="2">
    <location>
        <begin position="55"/>
        <end position="330"/>
    </location>
</feature>
<name>H1XXJ8_CALAY</name>
<dbReference type="AlphaFoldDB" id="H1XXJ8"/>
<evidence type="ECO:0000313" key="4">
    <source>
        <dbReference type="EMBL" id="EHO43122.1"/>
    </source>
</evidence>
<keyword evidence="1" id="KW-0732">Signal</keyword>
<dbReference type="EMBL" id="CM001402">
    <property type="protein sequence ID" value="EHO43122.1"/>
    <property type="molecule type" value="Genomic_DNA"/>
</dbReference>
<gene>
    <name evidence="3" type="ORF">Cabys_2462</name>
    <name evidence="4" type="ORF">Calab_3523</name>
</gene>
<sequence length="486" mass="57150" precursor="true">MMKRVCCFFVLICFLIMAGQSFAGNIHQWRVGAIEIAIPANINEINLYHFSQNSAWLEASDSLNWMTISFNSQNSWGELRRWWDAYGVHQNDVRFTGQKHVSPTQAFYGSVQYNMDYLSDVNRAIEIEPYAPDPFVPCDSMQGDFSYIGPQVEATFSHRLLKNLWWGVGLNYKIYRGLKKVYSMPEIIRRKITTDLSLAYRLSGSIVIGLSLKPFDVLDIIKIARQPDGTSPIIFRYRGEFLFTSITSTDDRNARTKGLDVQPQIMFDFTRLKGVMNVGYKYVWHEVYDSPLVRRYDGYYQGQDYYFSTLWRYFLSASMKNSLSLRYRFRYLEDWAEEPVKRMAIYRSYQRFHHLTIGFSRKMGSLHPLTVAIESDYQRILPDKRDYLARIYRNEPISAFDLKIGGIYSPYPRWYIQTGMWYRVYNEPEIWHYYGDYRAKGGALGVAFYQGKTIWLLNADFGQKQGVSNHRSQNQINVQIQLRKFL</sequence>
<reference evidence="4 5" key="1">
    <citation type="submission" date="2011-09" db="EMBL/GenBank/DDBJ databases">
        <title>The permanent draft genome of Caldithrix abyssi DSM 13497.</title>
        <authorList>
            <consortium name="US DOE Joint Genome Institute (JGI-PGF)"/>
            <person name="Lucas S."/>
            <person name="Han J."/>
            <person name="Lapidus A."/>
            <person name="Bruce D."/>
            <person name="Goodwin L."/>
            <person name="Pitluck S."/>
            <person name="Peters L."/>
            <person name="Kyrpides N."/>
            <person name="Mavromatis K."/>
            <person name="Ivanova N."/>
            <person name="Mikhailova N."/>
            <person name="Chertkov O."/>
            <person name="Detter J.C."/>
            <person name="Tapia R."/>
            <person name="Han C."/>
            <person name="Land M."/>
            <person name="Hauser L."/>
            <person name="Markowitz V."/>
            <person name="Cheng J.-F."/>
            <person name="Hugenholtz P."/>
            <person name="Woyke T."/>
            <person name="Wu D."/>
            <person name="Spring S."/>
            <person name="Brambilla E."/>
            <person name="Klenk H.-P."/>
            <person name="Eisen J.A."/>
        </authorList>
    </citation>
    <scope>NUCLEOTIDE SEQUENCE [LARGE SCALE GENOMIC DNA]</scope>
    <source>
        <strain evidence="4 5">DSM 13497</strain>
    </source>
</reference>
<accession>H1XXJ8</accession>
<evidence type="ECO:0000313" key="3">
    <source>
        <dbReference type="EMBL" id="APF19211.1"/>
    </source>
</evidence>
<dbReference type="Proteomes" id="UP000183868">
    <property type="component" value="Chromosome"/>
</dbReference>
<dbReference type="InParanoid" id="H1XXJ8"/>
<proteinExistence type="predicted"/>
<dbReference type="Pfam" id="PF21012">
    <property type="entry name" value="DUF6850"/>
    <property type="match status" value="1"/>
</dbReference>
<evidence type="ECO:0000313" key="5">
    <source>
        <dbReference type="Proteomes" id="UP000004671"/>
    </source>
</evidence>
<dbReference type="InterPro" id="IPR049236">
    <property type="entry name" value="DUF6850"/>
</dbReference>
<feature type="chain" id="PRO_5010834677" description="DUF6850 domain-containing protein" evidence="1">
    <location>
        <begin position="24"/>
        <end position="486"/>
    </location>
</feature>
<organism evidence="4 5">
    <name type="scientific">Caldithrix abyssi DSM 13497</name>
    <dbReference type="NCBI Taxonomy" id="880073"/>
    <lineage>
        <taxon>Bacteria</taxon>
        <taxon>Pseudomonadati</taxon>
        <taxon>Calditrichota</taxon>
        <taxon>Calditrichia</taxon>
        <taxon>Calditrichales</taxon>
        <taxon>Calditrichaceae</taxon>
        <taxon>Caldithrix</taxon>
    </lineage>
</organism>
<reference evidence="3 6" key="2">
    <citation type="submission" date="2016-11" db="EMBL/GenBank/DDBJ databases">
        <title>Genomic analysis of Caldithrix abyssi and proposal of a novel bacterial phylum Caldithrichaeota.</title>
        <authorList>
            <person name="Kublanov I."/>
            <person name="Sigalova O."/>
            <person name="Gavrilov S."/>
            <person name="Lebedinsky A."/>
            <person name="Ivanova N."/>
            <person name="Daum C."/>
            <person name="Reddy T."/>
            <person name="Klenk H.P."/>
            <person name="Goker M."/>
            <person name="Reva O."/>
            <person name="Miroshnichenko M."/>
            <person name="Kyprides N."/>
            <person name="Woyke T."/>
            <person name="Gelfand M."/>
        </authorList>
    </citation>
    <scope>NUCLEOTIDE SEQUENCE [LARGE SCALE GENOMIC DNA]</scope>
    <source>
        <strain evidence="3 6">LF13</strain>
    </source>
</reference>
<dbReference type="RefSeq" id="WP_006930608.1">
    <property type="nucleotide sequence ID" value="NZ_CM001402.1"/>
</dbReference>
<evidence type="ECO:0000256" key="1">
    <source>
        <dbReference type="SAM" id="SignalP"/>
    </source>
</evidence>
<dbReference type="EMBL" id="CP018099">
    <property type="protein sequence ID" value="APF19211.1"/>
    <property type="molecule type" value="Genomic_DNA"/>
</dbReference>
<dbReference type="STRING" id="880073.Cabys_2462"/>
<dbReference type="HOGENOM" id="CLU_561047_0_0_0"/>
<feature type="signal peptide" evidence="1">
    <location>
        <begin position="1"/>
        <end position="23"/>
    </location>
</feature>
<keyword evidence="5" id="KW-1185">Reference proteome</keyword>
<evidence type="ECO:0000259" key="2">
    <source>
        <dbReference type="Pfam" id="PF21012"/>
    </source>
</evidence>
<dbReference type="Proteomes" id="UP000004671">
    <property type="component" value="Chromosome"/>
</dbReference>
<dbReference type="PaxDb" id="880073-Calab_3523"/>
<protein>
    <recommendedName>
        <fullName evidence="2">DUF6850 domain-containing protein</fullName>
    </recommendedName>
</protein>
<evidence type="ECO:0000313" key="6">
    <source>
        <dbReference type="Proteomes" id="UP000183868"/>
    </source>
</evidence>